<sequence length="102" mass="10784">MTATLFIEWSTLISLVLLGVALLVSLVRIVIGPSLSDRVLALDLLAVVAMGFVGAIAVRTGLWLYLDIAIALALLGFLATVALARYILLRGARQKPAPGEGR</sequence>
<evidence type="ECO:0000256" key="7">
    <source>
        <dbReference type="ARBA" id="ARBA00023136"/>
    </source>
</evidence>
<dbReference type="PANTHER" id="PTHR34702">
    <property type="entry name" value="NA(+)/H(+) ANTIPORTER SUBUNIT F1"/>
    <property type="match status" value="1"/>
</dbReference>
<evidence type="ECO:0000256" key="2">
    <source>
        <dbReference type="ARBA" id="ARBA00009212"/>
    </source>
</evidence>
<evidence type="ECO:0000313" key="9">
    <source>
        <dbReference type="EMBL" id="MVS97594.1"/>
    </source>
</evidence>
<keyword evidence="4" id="KW-1003">Cell membrane</keyword>
<dbReference type="GO" id="GO:0005886">
    <property type="term" value="C:plasma membrane"/>
    <property type="evidence" value="ECO:0007669"/>
    <property type="project" value="UniProtKB-SubCell"/>
</dbReference>
<evidence type="ECO:0000256" key="1">
    <source>
        <dbReference type="ARBA" id="ARBA00004651"/>
    </source>
</evidence>
<dbReference type="EMBL" id="WQRF01000001">
    <property type="protein sequence ID" value="MVS97594.1"/>
    <property type="molecule type" value="Genomic_DNA"/>
</dbReference>
<gene>
    <name evidence="9" type="ORF">GO014_00945</name>
</gene>
<dbReference type="PANTHER" id="PTHR34702:SF1">
    <property type="entry name" value="NA(+)_H(+) ANTIPORTER SUBUNIT F"/>
    <property type="match status" value="1"/>
</dbReference>
<evidence type="ECO:0000313" key="10">
    <source>
        <dbReference type="Proteomes" id="UP000438106"/>
    </source>
</evidence>
<dbReference type="Pfam" id="PF04066">
    <property type="entry name" value="MrpF_PhaF"/>
    <property type="match status" value="1"/>
</dbReference>
<dbReference type="AlphaFoldDB" id="A0A7X3K2G6"/>
<feature type="transmembrane region" description="Helical" evidence="8">
    <location>
        <begin position="6"/>
        <end position="27"/>
    </location>
</feature>
<comment type="similarity">
    <text evidence="2">Belongs to the CPA3 antiporters (TC 2.A.63) subunit F family.</text>
</comment>
<feature type="transmembrane region" description="Helical" evidence="8">
    <location>
        <begin position="64"/>
        <end position="88"/>
    </location>
</feature>
<evidence type="ECO:0000256" key="5">
    <source>
        <dbReference type="ARBA" id="ARBA00022692"/>
    </source>
</evidence>
<dbReference type="Proteomes" id="UP000438106">
    <property type="component" value="Unassembled WGS sequence"/>
</dbReference>
<name>A0A7X3K2G6_9HYPH</name>
<accession>A0A7X3K2G6</accession>
<proteinExistence type="inferred from homology"/>
<dbReference type="InterPro" id="IPR007208">
    <property type="entry name" value="MrpF/PhaF-like"/>
</dbReference>
<evidence type="ECO:0000256" key="4">
    <source>
        <dbReference type="ARBA" id="ARBA00022475"/>
    </source>
</evidence>
<keyword evidence="3" id="KW-0813">Transport</keyword>
<feature type="transmembrane region" description="Helical" evidence="8">
    <location>
        <begin position="39"/>
        <end position="58"/>
    </location>
</feature>
<keyword evidence="10" id="KW-1185">Reference proteome</keyword>
<evidence type="ECO:0000256" key="8">
    <source>
        <dbReference type="SAM" id="Phobius"/>
    </source>
</evidence>
<comment type="caution">
    <text evidence="9">The sequence shown here is derived from an EMBL/GenBank/DDBJ whole genome shotgun (WGS) entry which is preliminary data.</text>
</comment>
<keyword evidence="6 8" id="KW-1133">Transmembrane helix</keyword>
<keyword evidence="7 8" id="KW-0472">Membrane</keyword>
<reference evidence="9 10" key="1">
    <citation type="submission" date="2019-12" db="EMBL/GenBank/DDBJ databases">
        <title>Devosia maris sp. nov., isolated from the deep seawater.</title>
        <authorList>
            <person name="Liu Y."/>
        </authorList>
    </citation>
    <scope>NUCLEOTIDE SEQUENCE [LARGE SCALE GENOMIC DNA]</scope>
    <source>
        <strain evidence="9 10">L53-10-65</strain>
    </source>
</reference>
<keyword evidence="5 8" id="KW-0812">Transmembrane</keyword>
<comment type="subcellular location">
    <subcellularLocation>
        <location evidence="1">Cell membrane</location>
        <topology evidence="1">Multi-pass membrane protein</topology>
    </subcellularLocation>
</comment>
<evidence type="ECO:0000256" key="6">
    <source>
        <dbReference type="ARBA" id="ARBA00022989"/>
    </source>
</evidence>
<evidence type="ECO:0000256" key="3">
    <source>
        <dbReference type="ARBA" id="ARBA00022448"/>
    </source>
</evidence>
<protein>
    <submittedName>
        <fullName evidence="9">Cation:proton antiporter</fullName>
    </submittedName>
</protein>
<dbReference type="GO" id="GO:0015385">
    <property type="term" value="F:sodium:proton antiporter activity"/>
    <property type="evidence" value="ECO:0007669"/>
    <property type="project" value="TreeGrafter"/>
</dbReference>
<organism evidence="9 10">
    <name type="scientific">Devosia marina</name>
    <dbReference type="NCBI Taxonomy" id="2683198"/>
    <lineage>
        <taxon>Bacteria</taxon>
        <taxon>Pseudomonadati</taxon>
        <taxon>Pseudomonadota</taxon>
        <taxon>Alphaproteobacteria</taxon>
        <taxon>Hyphomicrobiales</taxon>
        <taxon>Devosiaceae</taxon>
        <taxon>Devosia</taxon>
    </lineage>
</organism>
<dbReference type="RefSeq" id="WP_116589699.1">
    <property type="nucleotide sequence ID" value="NZ_JAVKFR010000034.1"/>
</dbReference>